<proteinExistence type="inferred from homology"/>
<dbReference type="EMBL" id="BAABGN010000006">
    <property type="protein sequence ID" value="GAA4421614.1"/>
    <property type="molecule type" value="Genomic_DNA"/>
</dbReference>
<dbReference type="PANTHER" id="PTHR46743:SF2">
    <property type="entry name" value="TEICHOIC ACIDS EXPORT ATP-BINDING PROTEIN TAGH"/>
    <property type="match status" value="1"/>
</dbReference>
<evidence type="ECO:0000259" key="6">
    <source>
        <dbReference type="PROSITE" id="PS50893"/>
    </source>
</evidence>
<evidence type="ECO:0000313" key="8">
    <source>
        <dbReference type="Proteomes" id="UP001500622"/>
    </source>
</evidence>
<dbReference type="Pfam" id="PF00005">
    <property type="entry name" value="ABC_tran"/>
    <property type="match status" value="1"/>
</dbReference>
<dbReference type="InterPro" id="IPR027417">
    <property type="entry name" value="P-loop_NTPase"/>
</dbReference>
<evidence type="ECO:0000256" key="4">
    <source>
        <dbReference type="ARBA" id="ARBA00022840"/>
    </source>
</evidence>
<name>A0ABP8L4Q5_9MICO</name>
<comment type="caution">
    <text evidence="7">The sequence shown here is derived from an EMBL/GenBank/DDBJ whole genome shotgun (WGS) entry which is preliminary data.</text>
</comment>
<feature type="region of interest" description="Disordered" evidence="5">
    <location>
        <begin position="273"/>
        <end position="293"/>
    </location>
</feature>
<dbReference type="InterPro" id="IPR015860">
    <property type="entry name" value="ABC_transpr_TagH-like"/>
</dbReference>
<dbReference type="PROSITE" id="PS50893">
    <property type="entry name" value="ABC_TRANSPORTER_2"/>
    <property type="match status" value="1"/>
</dbReference>
<dbReference type="PANTHER" id="PTHR46743">
    <property type="entry name" value="TEICHOIC ACIDS EXPORT ATP-BINDING PROTEIN TAGH"/>
    <property type="match status" value="1"/>
</dbReference>
<evidence type="ECO:0000256" key="2">
    <source>
        <dbReference type="ARBA" id="ARBA00022448"/>
    </source>
</evidence>
<keyword evidence="8" id="KW-1185">Reference proteome</keyword>
<dbReference type="InterPro" id="IPR003593">
    <property type="entry name" value="AAA+_ATPase"/>
</dbReference>
<dbReference type="InterPro" id="IPR050683">
    <property type="entry name" value="Bact_Polysacc_Export_ATP-bd"/>
</dbReference>
<dbReference type="SMART" id="SM00382">
    <property type="entry name" value="AAA"/>
    <property type="match status" value="1"/>
</dbReference>
<dbReference type="Proteomes" id="UP001500622">
    <property type="component" value="Unassembled WGS sequence"/>
</dbReference>
<evidence type="ECO:0000256" key="3">
    <source>
        <dbReference type="ARBA" id="ARBA00022741"/>
    </source>
</evidence>
<dbReference type="GO" id="GO:0005524">
    <property type="term" value="F:ATP binding"/>
    <property type="evidence" value="ECO:0007669"/>
    <property type="project" value="UniProtKB-KW"/>
</dbReference>
<gene>
    <name evidence="7" type="ORF">GCM10023169_14650</name>
</gene>
<feature type="region of interest" description="Disordered" evidence="5">
    <location>
        <begin position="1"/>
        <end position="29"/>
    </location>
</feature>
<comment type="similarity">
    <text evidence="1">Belongs to the ABC transporter superfamily.</text>
</comment>
<accession>A0ABP8L4Q5</accession>
<dbReference type="RefSeq" id="WP_345215599.1">
    <property type="nucleotide sequence ID" value="NZ_BAABGN010000006.1"/>
</dbReference>
<keyword evidence="2" id="KW-0813">Transport</keyword>
<dbReference type="InterPro" id="IPR017871">
    <property type="entry name" value="ABC_transporter-like_CS"/>
</dbReference>
<evidence type="ECO:0000256" key="1">
    <source>
        <dbReference type="ARBA" id="ARBA00005417"/>
    </source>
</evidence>
<dbReference type="InterPro" id="IPR003439">
    <property type="entry name" value="ABC_transporter-like_ATP-bd"/>
</dbReference>
<feature type="compositionally biased region" description="Acidic residues" evidence="5">
    <location>
        <begin position="1"/>
        <end position="15"/>
    </location>
</feature>
<feature type="domain" description="ABC transporter" evidence="6">
    <location>
        <begin position="65"/>
        <end position="283"/>
    </location>
</feature>
<evidence type="ECO:0000313" key="7">
    <source>
        <dbReference type="EMBL" id="GAA4421614.1"/>
    </source>
</evidence>
<evidence type="ECO:0000256" key="5">
    <source>
        <dbReference type="SAM" id="MobiDB-lite"/>
    </source>
</evidence>
<dbReference type="Gene3D" id="3.40.50.300">
    <property type="entry name" value="P-loop containing nucleotide triphosphate hydrolases"/>
    <property type="match status" value="1"/>
</dbReference>
<sequence>MAATDDDDLDFEFDREDMPDRHGPADLGPPSLIVDDLHVSYRVFGAKRGGAVTGGKPSLFNRLRWRLQGNVGATSEVKAVRGVTFVAHHGEAIGIVGTNGSGKSSLLRAAAGLIPPNKGAVYVDNEPSLLGVNAVLMRQLTGERNIMIGGLALGLSVKEVRERFDEIVDFADIGDFVYLPMKTYSSGMAARLRFAISSVATPDILMIDEALATGDADFKQRSKARIEEIREHAGTIFLVSHSLETVRRMCTRVLWLDKGKLVADGEPEEVTEAYRQHVRAEREKRQKKGRPEG</sequence>
<dbReference type="SUPFAM" id="SSF52540">
    <property type="entry name" value="P-loop containing nucleoside triphosphate hydrolases"/>
    <property type="match status" value="1"/>
</dbReference>
<reference evidence="8" key="1">
    <citation type="journal article" date="2019" name="Int. J. Syst. Evol. Microbiol.">
        <title>The Global Catalogue of Microorganisms (GCM) 10K type strain sequencing project: providing services to taxonomists for standard genome sequencing and annotation.</title>
        <authorList>
            <consortium name="The Broad Institute Genomics Platform"/>
            <consortium name="The Broad Institute Genome Sequencing Center for Infectious Disease"/>
            <person name="Wu L."/>
            <person name="Ma J."/>
        </authorList>
    </citation>
    <scope>NUCLEOTIDE SEQUENCE [LARGE SCALE GENOMIC DNA]</scope>
    <source>
        <strain evidence="8">JCM 17810</strain>
    </source>
</reference>
<dbReference type="CDD" id="cd03220">
    <property type="entry name" value="ABC_KpsT_Wzt"/>
    <property type="match status" value="1"/>
</dbReference>
<keyword evidence="4 7" id="KW-0067">ATP-binding</keyword>
<dbReference type="PROSITE" id="PS00211">
    <property type="entry name" value="ABC_TRANSPORTER_1"/>
    <property type="match status" value="1"/>
</dbReference>
<organism evidence="7 8">
    <name type="scientific">Georgenia halophila</name>
    <dbReference type="NCBI Taxonomy" id="620889"/>
    <lineage>
        <taxon>Bacteria</taxon>
        <taxon>Bacillati</taxon>
        <taxon>Actinomycetota</taxon>
        <taxon>Actinomycetes</taxon>
        <taxon>Micrococcales</taxon>
        <taxon>Bogoriellaceae</taxon>
        <taxon>Georgenia</taxon>
    </lineage>
</organism>
<keyword evidence="3" id="KW-0547">Nucleotide-binding</keyword>
<protein>
    <submittedName>
        <fullName evidence="7">ABC transporter ATP-binding protein</fullName>
    </submittedName>
</protein>